<dbReference type="AlphaFoldDB" id="A0A4W4EJS3"/>
<dbReference type="PANTHER" id="PTHR14758:SF5">
    <property type="entry name" value="PROTEIN FAM110C"/>
    <property type="match status" value="1"/>
</dbReference>
<reference evidence="6" key="1">
    <citation type="journal article" date="2014" name="Science">
        <title>Nonhuman genetics. Genomic basis for the convergent evolution of electric organs.</title>
        <authorList>
            <person name="Gallant J.R."/>
            <person name="Traeger L.L."/>
            <person name="Volkening J.D."/>
            <person name="Moffett H."/>
            <person name="Chen P.H."/>
            <person name="Novina C.D."/>
            <person name="Phillips G.N.Jr."/>
            <person name="Anand R."/>
            <person name="Wells G.B."/>
            <person name="Pinch M."/>
            <person name="Guth R."/>
            <person name="Unguez G.A."/>
            <person name="Albert J.S."/>
            <person name="Zakon H.H."/>
            <person name="Samanta M.P."/>
            <person name="Sussman M.R."/>
        </authorList>
    </citation>
    <scope>NUCLEOTIDE SEQUENCE [LARGE SCALE GENOMIC DNA]</scope>
</reference>
<evidence type="ECO:0000256" key="1">
    <source>
        <dbReference type="ARBA" id="ARBA00010576"/>
    </source>
</evidence>
<reference evidence="6" key="2">
    <citation type="journal article" date="2017" name="Sci. Adv.">
        <title>A tail of two voltages: Proteomic comparison of the three electric organs of the electric eel.</title>
        <authorList>
            <person name="Traeger L.L."/>
            <person name="Sabat G."/>
            <person name="Barrett-Wilt G.A."/>
            <person name="Wells G.B."/>
            <person name="Sussman M.R."/>
        </authorList>
    </citation>
    <scope>NUCLEOTIDE SEQUENCE [LARGE SCALE GENOMIC DNA]</scope>
</reference>
<feature type="region of interest" description="Disordered" evidence="2">
    <location>
        <begin position="106"/>
        <end position="172"/>
    </location>
</feature>
<evidence type="ECO:0000313" key="6">
    <source>
        <dbReference type="Proteomes" id="UP000314983"/>
    </source>
</evidence>
<evidence type="ECO:0000256" key="2">
    <source>
        <dbReference type="SAM" id="MobiDB-lite"/>
    </source>
</evidence>
<dbReference type="InterPro" id="IPR025739">
    <property type="entry name" value="FAM110_N"/>
</dbReference>
<evidence type="ECO:0000259" key="4">
    <source>
        <dbReference type="Pfam" id="PF14161"/>
    </source>
</evidence>
<name>A0A4W4EJS3_ELEEL</name>
<evidence type="ECO:0000259" key="3">
    <source>
        <dbReference type="Pfam" id="PF14160"/>
    </source>
</evidence>
<dbReference type="InterPro" id="IPR025740">
    <property type="entry name" value="FAM110"/>
</dbReference>
<accession>A0A4W4EJS3</accession>
<feature type="compositionally biased region" description="Basic and acidic residues" evidence="2">
    <location>
        <begin position="234"/>
        <end position="249"/>
    </location>
</feature>
<sequence>MLGTSRILEKGPEYLRKQMELESEAKGRVSAVTRLAATKPQYVKSQHVLNPTHESVGSGKRPDSLLLYRQRCVRESSGAKNRRNLNKKIFLNSLKDKPLPQACCREAASGQKATEDSAALPETAPQPTPCTGGEGHHQDHQLRARQVTPRRRRNATEMKRASPRGVTRSHSDISSRYSKNFADFDAFFKYCGLAEDVIDCMGKDNFSLYSEELCSKIRSVSVSTSEDGFTRSSGDSDRLRTEEAREKTRQGSSVIERNARVIKWLYSCRNATEAGKALRDLD</sequence>
<feature type="domain" description="Centrosome-associated FAM110 C-terminal" evidence="3">
    <location>
        <begin position="164"/>
        <end position="271"/>
    </location>
</feature>
<feature type="region of interest" description="Disordered" evidence="2">
    <location>
        <begin position="225"/>
        <end position="251"/>
    </location>
</feature>
<reference evidence="5" key="5">
    <citation type="submission" date="2025-09" db="UniProtKB">
        <authorList>
            <consortium name="Ensembl"/>
        </authorList>
    </citation>
    <scope>IDENTIFICATION</scope>
</reference>
<keyword evidence="6" id="KW-1185">Reference proteome</keyword>
<dbReference type="Ensembl" id="ENSEEET00000012226.2">
    <property type="protein sequence ID" value="ENSEEEP00000012085.2"/>
    <property type="gene ID" value="ENSEEEG00000006096.2"/>
</dbReference>
<feature type="domain" description="Centrosome-associated FAM110 N-terminal" evidence="4">
    <location>
        <begin position="6"/>
        <end position="56"/>
    </location>
</feature>
<reference evidence="5" key="4">
    <citation type="submission" date="2025-08" db="UniProtKB">
        <authorList>
            <consortium name="Ensembl"/>
        </authorList>
    </citation>
    <scope>IDENTIFICATION</scope>
</reference>
<dbReference type="Pfam" id="PF14160">
    <property type="entry name" value="FAM110_C"/>
    <property type="match status" value="1"/>
</dbReference>
<protein>
    <submittedName>
        <fullName evidence="5">Family with sequence similarity 110 member C</fullName>
    </submittedName>
</protein>
<reference evidence="5" key="3">
    <citation type="submission" date="2020-05" db="EMBL/GenBank/DDBJ databases">
        <title>Electrophorus electricus (electric eel) genome, fEleEle1, primary haplotype.</title>
        <authorList>
            <person name="Myers G."/>
            <person name="Meyer A."/>
            <person name="Fedrigo O."/>
            <person name="Formenti G."/>
            <person name="Rhie A."/>
            <person name="Tracey A."/>
            <person name="Sims Y."/>
            <person name="Jarvis E.D."/>
        </authorList>
    </citation>
    <scope>NUCLEOTIDE SEQUENCE [LARGE SCALE GENOMIC DNA]</scope>
</reference>
<proteinExistence type="inferred from homology"/>
<dbReference type="InterPro" id="IPR025741">
    <property type="entry name" value="FAM110_C"/>
</dbReference>
<dbReference type="Proteomes" id="UP000314983">
    <property type="component" value="Chromosome 24"/>
</dbReference>
<organism evidence="5 6">
    <name type="scientific">Electrophorus electricus</name>
    <name type="common">Electric eel</name>
    <name type="synonym">Gymnotus electricus</name>
    <dbReference type="NCBI Taxonomy" id="8005"/>
    <lineage>
        <taxon>Eukaryota</taxon>
        <taxon>Metazoa</taxon>
        <taxon>Chordata</taxon>
        <taxon>Craniata</taxon>
        <taxon>Vertebrata</taxon>
        <taxon>Euteleostomi</taxon>
        <taxon>Actinopterygii</taxon>
        <taxon>Neopterygii</taxon>
        <taxon>Teleostei</taxon>
        <taxon>Ostariophysi</taxon>
        <taxon>Gymnotiformes</taxon>
        <taxon>Gymnotoidei</taxon>
        <taxon>Gymnotidae</taxon>
        <taxon>Electrophorus</taxon>
    </lineage>
</organism>
<comment type="similarity">
    <text evidence="1">Belongs to the FAM110 family.</text>
</comment>
<dbReference type="GeneTree" id="ENSGT00950000183056"/>
<dbReference type="Pfam" id="PF14161">
    <property type="entry name" value="FAM110_N"/>
    <property type="match status" value="1"/>
</dbReference>
<dbReference type="PANTHER" id="PTHR14758">
    <property type="entry name" value="AGAP005440-PA"/>
    <property type="match status" value="1"/>
</dbReference>
<evidence type="ECO:0000313" key="5">
    <source>
        <dbReference type="Ensembl" id="ENSEEEP00000012085.2"/>
    </source>
</evidence>